<dbReference type="RefSeq" id="WP_213125026.1">
    <property type="nucleotide sequence ID" value="NZ_JAGYPG010000002.1"/>
</dbReference>
<dbReference type="InterPro" id="IPR013693">
    <property type="entry name" value="SpoIID/LytB_N"/>
</dbReference>
<name>A0A942TFD9_9BACI</name>
<dbReference type="PANTHER" id="PTHR30032">
    <property type="entry name" value="N-ACETYLMURAMOYL-L-ALANINE AMIDASE-RELATED"/>
    <property type="match status" value="1"/>
</dbReference>
<proteinExistence type="predicted"/>
<evidence type="ECO:0000259" key="1">
    <source>
        <dbReference type="Pfam" id="PF08486"/>
    </source>
</evidence>
<gene>
    <name evidence="2" type="primary">spoIID</name>
    <name evidence="2" type="ORF">KHA97_12290</name>
</gene>
<dbReference type="NCBIfam" id="TIGR02870">
    <property type="entry name" value="spore_II_D"/>
    <property type="match status" value="1"/>
</dbReference>
<keyword evidence="3" id="KW-1185">Reference proteome</keyword>
<dbReference type="InterPro" id="IPR013486">
    <property type="entry name" value="SpoIID/LytB"/>
</dbReference>
<dbReference type="InterPro" id="IPR051922">
    <property type="entry name" value="Bact_Sporulation_Assoc"/>
</dbReference>
<dbReference type="Pfam" id="PF08486">
    <property type="entry name" value="SpoIID"/>
    <property type="match status" value="1"/>
</dbReference>
<feature type="domain" description="Sporulation stage II protein D amidase enhancer LytB N-terminal" evidence="1">
    <location>
        <begin position="62"/>
        <end position="167"/>
    </location>
</feature>
<evidence type="ECO:0000313" key="3">
    <source>
        <dbReference type="Proteomes" id="UP000681414"/>
    </source>
</evidence>
<reference evidence="2 3" key="1">
    <citation type="submission" date="2021-05" db="EMBL/GenBank/DDBJ databases">
        <title>Novel Bacillus species.</title>
        <authorList>
            <person name="Liu G."/>
        </authorList>
    </citation>
    <scope>NUCLEOTIDE SEQUENCE [LARGE SCALE GENOMIC DNA]</scope>
    <source>
        <strain evidence="3">FJAT-49780</strain>
    </source>
</reference>
<dbReference type="Proteomes" id="UP000681414">
    <property type="component" value="Unassembled WGS sequence"/>
</dbReference>
<dbReference type="PANTHER" id="PTHR30032:SF4">
    <property type="entry name" value="AMIDASE ENHANCER"/>
    <property type="match status" value="1"/>
</dbReference>
<dbReference type="GO" id="GO:0030435">
    <property type="term" value="P:sporulation resulting in formation of a cellular spore"/>
    <property type="evidence" value="ECO:0007669"/>
    <property type="project" value="InterPro"/>
</dbReference>
<dbReference type="AlphaFoldDB" id="A0A942TFD9"/>
<comment type="caution">
    <text evidence="2">The sequence shown here is derived from an EMBL/GenBank/DDBJ whole genome shotgun (WGS) entry which is preliminary data.</text>
</comment>
<dbReference type="EMBL" id="JAGYPG010000002">
    <property type="protein sequence ID" value="MBS4195838.1"/>
    <property type="molecule type" value="Genomic_DNA"/>
</dbReference>
<protein>
    <submittedName>
        <fullName evidence="2">Stage II sporulation protein D</fullName>
    </submittedName>
</protein>
<dbReference type="GO" id="GO:0030288">
    <property type="term" value="C:outer membrane-bounded periplasmic space"/>
    <property type="evidence" value="ECO:0007669"/>
    <property type="project" value="TreeGrafter"/>
</dbReference>
<evidence type="ECO:0000313" key="2">
    <source>
        <dbReference type="EMBL" id="MBS4195838.1"/>
    </source>
</evidence>
<sequence>MKQLKPAFIFAVILLALSFTIPAILVHPTKDKMEGELKELKEIKQKKTSKEEPSMEVAVFRSSTKKIEKLPLEEYVIGVVASEMPADFEMEALKAQALAARTYIVNQLMNSTDDDTIPEGANIVDTVNHQVYKNKEELKKQWGKDYEWKFKKVSEAVKATAGKILTYNQKPITASFFSTSNGYTENAEDYWKNQIPYLKSVESPWDTKSPKFNSQKVLTISEFEKKLGVKIGTGNDIGTITGRTSGKKVAKVNINGKDFTGREIREKLDLRSTDFTWARKGDSIVISTKGFGHGVGMSQYGANGMALEGKKYDEIVTHYYQGIAISNVDQIDDKKLASK</sequence>
<organism evidence="2 3">
    <name type="scientific">Lederbergia citri</name>
    <dbReference type="NCBI Taxonomy" id="2833580"/>
    <lineage>
        <taxon>Bacteria</taxon>
        <taxon>Bacillati</taxon>
        <taxon>Bacillota</taxon>
        <taxon>Bacilli</taxon>
        <taxon>Bacillales</taxon>
        <taxon>Bacillaceae</taxon>
        <taxon>Lederbergia</taxon>
    </lineage>
</organism>
<dbReference type="InterPro" id="IPR014225">
    <property type="entry name" value="Spore_II_D_firmicutes"/>
</dbReference>
<accession>A0A942TFD9</accession>
<dbReference type="NCBIfam" id="TIGR02669">
    <property type="entry name" value="SpoIID_LytB"/>
    <property type="match status" value="1"/>
</dbReference>